<evidence type="ECO:0000313" key="3">
    <source>
        <dbReference type="Proteomes" id="UP000218209"/>
    </source>
</evidence>
<dbReference type="Proteomes" id="UP000218209">
    <property type="component" value="Unassembled WGS sequence"/>
</dbReference>
<feature type="region of interest" description="Disordered" evidence="1">
    <location>
        <begin position="353"/>
        <end position="377"/>
    </location>
</feature>
<feature type="compositionally biased region" description="Low complexity" evidence="1">
    <location>
        <begin position="206"/>
        <end position="219"/>
    </location>
</feature>
<proteinExistence type="predicted"/>
<dbReference type="EMBL" id="KV918810">
    <property type="protein sequence ID" value="OSX78560.1"/>
    <property type="molecule type" value="Genomic_DNA"/>
</dbReference>
<feature type="compositionally biased region" description="Acidic residues" evidence="1">
    <location>
        <begin position="718"/>
        <end position="729"/>
    </location>
</feature>
<dbReference type="AlphaFoldDB" id="A0A1X6PCU3"/>
<keyword evidence="3" id="KW-1185">Reference proteome</keyword>
<evidence type="ECO:0000256" key="1">
    <source>
        <dbReference type="SAM" id="MobiDB-lite"/>
    </source>
</evidence>
<evidence type="ECO:0000313" key="2">
    <source>
        <dbReference type="EMBL" id="OSX78560.1"/>
    </source>
</evidence>
<sequence length="748" mass="79428">MYSAMVTGIFAFVPAQDDMSTPAPSTPFRHLSGVRHTAEVPPGRAGPRGRPLSPPPQVGATLRGGLPLMNSSADGLGCAIPSQETYAVSPMVSRLHAGVEKAASANIPGATSGPSHVNGLSVPSGFVPGGNQAFPTFGASSLPLSPPPAQSAPGEAEVAMNHGDAGTPRAGPVTSLPGPMAGASIGRPTPPPRRARPPQCRPPSGPSLSRRLFRSPSPTRQRRASSSRAGSPAPCPLGTSAMGSGISSPRVAGTCPAARRTTPSVGAEGTKEALVATLSRSITLGFSCVRREMTAQRKELAIMNNQQRMLVKKVDDIAVLADRLTSTITFLRRALHDMSVDVGKVVMEMRSPSARAAASPTATGAAASTWPQSPDDEDMRDAQWIVQLRGRINTYLMQQFIQPRDAADVWPETQHINEYSQRWTASRLNVDLTVARELLERRWQLPQRQRRPSTAGLDADTAPAPVPVSRNRTMGFRYVNRAVSHFYQKLGNKAVAAFLTFVNNEEGIGALRRLRGTQTKYEVVLSPTEAAPLIVNNAFMTDFTYHAAVIRALTVVFSTLGVLDQFSEDAPVRGGPRVIACRTAHVAVVTMKIRQHIKMRATTNSSDNAEPVVAGTGLNAGHRAEWVEELSTVCEVFLAQGDRACNGLRLTDGKDPHCADPAYRTPQSNANAAAVLPAVSPAVAVDDAAEAAAALAAWRVIADNDAEEETNHGRDDDGRDDDSDDVDDAAVEAARAAIRRSLEENSVA</sequence>
<feature type="region of interest" description="Disordered" evidence="1">
    <location>
        <begin position="445"/>
        <end position="466"/>
    </location>
</feature>
<gene>
    <name evidence="2" type="ORF">BU14_0106s0026</name>
</gene>
<feature type="compositionally biased region" description="Low complexity" evidence="1">
    <location>
        <begin position="353"/>
        <end position="369"/>
    </location>
</feature>
<feature type="region of interest" description="Disordered" evidence="1">
    <location>
        <begin position="17"/>
        <end position="59"/>
    </location>
</feature>
<name>A0A1X6PCU3_PORUM</name>
<organism evidence="2 3">
    <name type="scientific">Porphyra umbilicalis</name>
    <name type="common">Purple laver</name>
    <name type="synonym">Red alga</name>
    <dbReference type="NCBI Taxonomy" id="2786"/>
    <lineage>
        <taxon>Eukaryota</taxon>
        <taxon>Rhodophyta</taxon>
        <taxon>Bangiophyceae</taxon>
        <taxon>Bangiales</taxon>
        <taxon>Bangiaceae</taxon>
        <taxon>Porphyra</taxon>
    </lineage>
</organism>
<feature type="region of interest" description="Disordered" evidence="1">
    <location>
        <begin position="706"/>
        <end position="729"/>
    </location>
</feature>
<reference evidence="2 3" key="1">
    <citation type="submission" date="2017-03" db="EMBL/GenBank/DDBJ databases">
        <title>WGS assembly of Porphyra umbilicalis.</title>
        <authorList>
            <person name="Brawley S.H."/>
            <person name="Blouin N.A."/>
            <person name="Ficko-Blean E."/>
            <person name="Wheeler G.L."/>
            <person name="Lohr M."/>
            <person name="Goodson H.V."/>
            <person name="Jenkins J.W."/>
            <person name="Blaby-Haas C.E."/>
            <person name="Helliwell K.E."/>
            <person name="Chan C."/>
            <person name="Marriage T."/>
            <person name="Bhattacharya D."/>
            <person name="Klein A.S."/>
            <person name="Badis Y."/>
            <person name="Brodie J."/>
            <person name="Cao Y."/>
            <person name="Collen J."/>
            <person name="Dittami S.M."/>
            <person name="Gachon C.M."/>
            <person name="Green B.R."/>
            <person name="Karpowicz S."/>
            <person name="Kim J.W."/>
            <person name="Kudahl U."/>
            <person name="Lin S."/>
            <person name="Michel G."/>
            <person name="Mittag M."/>
            <person name="Olson B.J."/>
            <person name="Pangilinan J."/>
            <person name="Peng Y."/>
            <person name="Qiu H."/>
            <person name="Shu S."/>
            <person name="Singer J.T."/>
            <person name="Smith A.G."/>
            <person name="Sprecher B.N."/>
            <person name="Wagner V."/>
            <person name="Wang W."/>
            <person name="Wang Z.-Y."/>
            <person name="Yan J."/>
            <person name="Yarish C."/>
            <person name="Zoeuner-Riek S."/>
            <person name="Zhuang Y."/>
            <person name="Zou Y."/>
            <person name="Lindquist E.A."/>
            <person name="Grimwood J."/>
            <person name="Barry K."/>
            <person name="Rokhsar D.S."/>
            <person name="Schmutz J."/>
            <person name="Stiller J.W."/>
            <person name="Grossman A.R."/>
            <person name="Prochnik S.E."/>
        </authorList>
    </citation>
    <scope>NUCLEOTIDE SEQUENCE [LARGE SCALE GENOMIC DNA]</scope>
    <source>
        <strain evidence="2">4086291</strain>
    </source>
</reference>
<feature type="region of interest" description="Disordered" evidence="1">
    <location>
        <begin position="137"/>
        <end position="268"/>
    </location>
</feature>
<feature type="compositionally biased region" description="Low complexity" evidence="1">
    <location>
        <begin position="41"/>
        <end position="51"/>
    </location>
</feature>
<accession>A0A1X6PCU3</accession>
<protein>
    <submittedName>
        <fullName evidence="2">Uncharacterized protein</fullName>
    </submittedName>
</protein>